<dbReference type="Proteomes" id="UP000061432">
    <property type="component" value="Plasmid pMaq22A_3p"/>
</dbReference>
<dbReference type="AlphaFoldDB" id="A0A0C6G2I2"/>
<protein>
    <submittedName>
        <fullName evidence="2">Uncharacterized protein</fullName>
    </submittedName>
</protein>
<gene>
    <name evidence="2" type="ORF">Maq22A_3p50375</name>
</gene>
<organism evidence="2 3">
    <name type="scientific">Methylobacterium aquaticum</name>
    <dbReference type="NCBI Taxonomy" id="270351"/>
    <lineage>
        <taxon>Bacteria</taxon>
        <taxon>Pseudomonadati</taxon>
        <taxon>Pseudomonadota</taxon>
        <taxon>Alphaproteobacteria</taxon>
        <taxon>Hyphomicrobiales</taxon>
        <taxon>Methylobacteriaceae</taxon>
        <taxon>Methylobacterium</taxon>
    </lineage>
</organism>
<evidence type="ECO:0000313" key="3">
    <source>
        <dbReference type="Proteomes" id="UP000061432"/>
    </source>
</evidence>
<proteinExistence type="predicted"/>
<dbReference type="RefSeq" id="WP_060851370.1">
    <property type="nucleotide sequence ID" value="NZ_AP014707.1"/>
</dbReference>
<dbReference type="EMBL" id="AP014707">
    <property type="protein sequence ID" value="BAQ50325.1"/>
    <property type="molecule type" value="Genomic_DNA"/>
</dbReference>
<name>A0A0C6G2I2_9HYPH</name>
<feature type="region of interest" description="Disordered" evidence="1">
    <location>
        <begin position="137"/>
        <end position="166"/>
    </location>
</feature>
<reference evidence="3" key="2">
    <citation type="submission" date="2015-01" db="EMBL/GenBank/DDBJ databases">
        <title>Complete genome sequence of Methylobacterium aquaticum strain 22A.</title>
        <authorList>
            <person name="Tani A."/>
            <person name="Ogura Y."/>
            <person name="Hayashi T."/>
        </authorList>
    </citation>
    <scope>NUCLEOTIDE SEQUENCE [LARGE SCALE GENOMIC DNA]</scope>
    <source>
        <strain evidence="3">MA-22A</strain>
        <plasmid evidence="3">Plasmid pMaq22A_3p DNA</plasmid>
    </source>
</reference>
<evidence type="ECO:0000313" key="2">
    <source>
        <dbReference type="EMBL" id="BAQ50325.1"/>
    </source>
</evidence>
<feature type="compositionally biased region" description="Basic and acidic residues" evidence="1">
    <location>
        <begin position="137"/>
        <end position="153"/>
    </location>
</feature>
<sequence length="166" mass="18727">MADLTDRQRAALKWVLECQLEITAAKAPKYNGDQAAEEILDLAALAELTGDKALIRSCTELHREHAENPIRVLRKLVGMIEHCWSDNEILQIGDLDPLDAAREMLAKADEWTCLPTKDATQMAADTVELDRIRTWARDQEEKMNAEPDARPPDGDDWNDLHAQVMP</sequence>
<dbReference type="KEGG" id="maqu:Maq22A_3p50375"/>
<evidence type="ECO:0000256" key="1">
    <source>
        <dbReference type="SAM" id="MobiDB-lite"/>
    </source>
</evidence>
<accession>A0A0C6G2I2</accession>
<geneLocation type="plasmid" evidence="3">
    <name>pMaq22A_3p DNA</name>
</geneLocation>
<reference evidence="2 3" key="1">
    <citation type="journal article" date="2015" name="Genome Announc.">
        <title>Complete Genome Sequence of Methylobacterium aquaticum Strain 22A, Isolated from Racomitrium japonicum Moss.</title>
        <authorList>
            <person name="Tani A."/>
            <person name="Ogura Y."/>
            <person name="Hayashi T."/>
            <person name="Kimbara K."/>
        </authorList>
    </citation>
    <scope>NUCLEOTIDE SEQUENCE [LARGE SCALE GENOMIC DNA]</scope>
    <source>
        <strain evidence="2 3">MA-22A</strain>
        <plasmid evidence="3">Plasmid pMaq22A_3p DNA</plasmid>
    </source>
</reference>
<dbReference type="PATRIC" id="fig|270351.10.peg.7512"/>
<keyword evidence="2" id="KW-0614">Plasmid</keyword>